<dbReference type="Gene3D" id="3.90.1640.10">
    <property type="entry name" value="inorganic pyrophosphatase (n-terminal core)"/>
    <property type="match status" value="1"/>
</dbReference>
<dbReference type="AlphaFoldDB" id="A0A418JLN3"/>
<dbReference type="InterPro" id="IPR003156">
    <property type="entry name" value="DHHA1_dom"/>
</dbReference>
<dbReference type="InterPro" id="IPR038763">
    <property type="entry name" value="DHH_sf"/>
</dbReference>
<dbReference type="SUPFAM" id="SSF64182">
    <property type="entry name" value="DHH phosphoesterases"/>
    <property type="match status" value="1"/>
</dbReference>
<feature type="domain" description="DHHA1" evidence="2">
    <location>
        <begin position="230"/>
        <end position="310"/>
    </location>
</feature>
<dbReference type="RefSeq" id="WP_119635024.1">
    <property type="nucleotide sequence ID" value="NZ_CP170216.1"/>
</dbReference>
<evidence type="ECO:0000259" key="2">
    <source>
        <dbReference type="Pfam" id="PF02272"/>
    </source>
</evidence>
<dbReference type="GO" id="GO:0003676">
    <property type="term" value="F:nucleic acid binding"/>
    <property type="evidence" value="ECO:0007669"/>
    <property type="project" value="InterPro"/>
</dbReference>
<evidence type="ECO:0000313" key="3">
    <source>
        <dbReference type="EMBL" id="RIO47446.1"/>
    </source>
</evidence>
<dbReference type="Gene3D" id="3.10.310.30">
    <property type="match status" value="1"/>
</dbReference>
<reference evidence="3 4" key="1">
    <citation type="journal article" date="2016" name="Front. Microbiol.">
        <title>Comprehensive Phylogenetic Analysis of Bovine Non-aureus Staphylococci Species Based on Whole-Genome Sequencing.</title>
        <authorList>
            <person name="Naushad S."/>
            <person name="Barkema H.W."/>
            <person name="Luby C."/>
            <person name="Condas L.A."/>
            <person name="Nobrega D.B."/>
            <person name="Carson D.A."/>
            <person name="De Buck J."/>
        </authorList>
    </citation>
    <scope>NUCLEOTIDE SEQUENCE [LARGE SCALE GENOMIC DNA]</scope>
    <source>
        <strain evidence="3 4">SNUC 5959</strain>
    </source>
</reference>
<protein>
    <submittedName>
        <fullName evidence="3">Bifunctional oligoribonuclease/PAP phosphatase NrnA</fullName>
    </submittedName>
</protein>
<evidence type="ECO:0000313" key="4">
    <source>
        <dbReference type="Proteomes" id="UP000285625"/>
    </source>
</evidence>
<dbReference type="EMBL" id="QXVO01000003">
    <property type="protein sequence ID" value="RIO47446.1"/>
    <property type="molecule type" value="Genomic_DNA"/>
</dbReference>
<name>A0A418JLN3_STAHY</name>
<organism evidence="3 4">
    <name type="scientific">Staphylococcus hyicus</name>
    <dbReference type="NCBI Taxonomy" id="1284"/>
    <lineage>
        <taxon>Bacteria</taxon>
        <taxon>Bacillati</taxon>
        <taxon>Bacillota</taxon>
        <taxon>Bacilli</taxon>
        <taxon>Bacillales</taxon>
        <taxon>Staphylococcaceae</taxon>
        <taxon>Staphylococcus</taxon>
    </lineage>
</organism>
<dbReference type="Pfam" id="PF02272">
    <property type="entry name" value="DHHA1"/>
    <property type="match status" value="1"/>
</dbReference>
<accession>A0A418JLN3</accession>
<gene>
    <name evidence="3" type="ORF">BUZ57_01375</name>
</gene>
<proteinExistence type="predicted"/>
<feature type="domain" description="DDH" evidence="1">
    <location>
        <begin position="17"/>
        <end position="154"/>
    </location>
</feature>
<dbReference type="Proteomes" id="UP000285625">
    <property type="component" value="Unassembled WGS sequence"/>
</dbReference>
<dbReference type="Pfam" id="PF01368">
    <property type="entry name" value="DHH"/>
    <property type="match status" value="1"/>
</dbReference>
<comment type="caution">
    <text evidence="3">The sequence shown here is derived from an EMBL/GenBank/DDBJ whole genome shotgun (WGS) entry which is preliminary data.</text>
</comment>
<dbReference type="STRING" id="1284.SHYC_06115"/>
<dbReference type="InterPro" id="IPR001667">
    <property type="entry name" value="DDH_dom"/>
</dbReference>
<dbReference type="InterPro" id="IPR051319">
    <property type="entry name" value="Oligoribo/pAp-PDE_c-di-AMP_PDE"/>
</dbReference>
<evidence type="ECO:0000259" key="1">
    <source>
        <dbReference type="Pfam" id="PF01368"/>
    </source>
</evidence>
<dbReference type="PANTHER" id="PTHR47618">
    <property type="entry name" value="BIFUNCTIONAL OLIGORIBONUCLEASE AND PAP PHOSPHATASE NRNA"/>
    <property type="match status" value="1"/>
</dbReference>
<sequence>MTKFEEIQSKINEYETIIIHRHVRPDPDALGSQTGLQKYIQAKYPNKQVYCVGENEPTLSVFGEMDIVRDDMYKNALVIVCDTANAPRIDDDRFHLGAFLIKIDHHPPVDQYGTINYVDTEASSTSEIIYTMIEAANDLQYINKAIASALYLGIVGDTGRFLFNNTKPKTMHASATLLEQNIDHHALLNKMAEKEPYLLAFQGYVLQHFELDNDGFCKVRITKDVLESHHIAPNEASLFVNSIAEIKGLKIWVFAVDEGEDIRCRIRSKEIVINDVAEQFGGGGHPNASGVSVESWDMFDALTQALKAKLK</sequence>
<dbReference type="PANTHER" id="PTHR47618:SF1">
    <property type="entry name" value="BIFUNCTIONAL OLIGORIBONUCLEASE AND PAP PHOSPHATASE NRNA"/>
    <property type="match status" value="1"/>
</dbReference>